<feature type="transmembrane region" description="Helical" evidence="1">
    <location>
        <begin position="264"/>
        <end position="286"/>
    </location>
</feature>
<dbReference type="EMBL" id="CAEZTM010000018">
    <property type="protein sequence ID" value="CAB4568549.1"/>
    <property type="molecule type" value="Genomic_DNA"/>
</dbReference>
<gene>
    <name evidence="3" type="ORF">UFOPK1684_00566</name>
</gene>
<keyword evidence="1" id="KW-1133">Transmembrane helix</keyword>
<keyword evidence="1" id="KW-0472">Membrane</keyword>
<dbReference type="Pfam" id="PF01757">
    <property type="entry name" value="Acyl_transf_3"/>
    <property type="match status" value="1"/>
</dbReference>
<keyword evidence="1" id="KW-0812">Transmembrane</keyword>
<feature type="transmembrane region" description="Helical" evidence="1">
    <location>
        <begin position="72"/>
        <end position="90"/>
    </location>
</feature>
<protein>
    <submittedName>
        <fullName evidence="3">Unannotated protein</fullName>
    </submittedName>
</protein>
<sequence length="342" mass="38057">MSSPRIPLWDNARFLAITLVVLGHALTKTTAATESAYVLYTVIYLFHIPLFVFLSGYFSSADAPTLKRLQSVLVDLLLPYLIFETVWSFIQSVNAGEFLFNPLRASWTLWFLLSLAAWRILLPYIALVPFPLVVSTAIAVLSGYWSVDQTLSLSRTLAFLPFFVLGWRARNWGIGEWWLSRSESTTAWIRVGGAATFAVILGAVALNLERLRQVGFRKLLTADMSYVDAGFDQWFSGAGRFGVFVIATLMIVAFVVLTPRRNTWFTALGGATMTVYLLHSFVLAPLRATEILSGALSWWHLVLVVLGSIGLTIALAQPFVTRLFAPLTRPTWVLPSTRAVQS</sequence>
<proteinExistence type="predicted"/>
<feature type="transmembrane region" description="Helical" evidence="1">
    <location>
        <begin position="187"/>
        <end position="208"/>
    </location>
</feature>
<dbReference type="InterPro" id="IPR052734">
    <property type="entry name" value="Nod_factor_acetyltransferase"/>
</dbReference>
<dbReference type="GO" id="GO:0016747">
    <property type="term" value="F:acyltransferase activity, transferring groups other than amino-acyl groups"/>
    <property type="evidence" value="ECO:0007669"/>
    <property type="project" value="InterPro"/>
</dbReference>
<organism evidence="3">
    <name type="scientific">freshwater metagenome</name>
    <dbReference type="NCBI Taxonomy" id="449393"/>
    <lineage>
        <taxon>unclassified sequences</taxon>
        <taxon>metagenomes</taxon>
        <taxon>ecological metagenomes</taxon>
    </lineage>
</organism>
<dbReference type="AlphaFoldDB" id="A0A6J6DZS8"/>
<accession>A0A6J6DZS8</accession>
<dbReference type="PANTHER" id="PTHR37312:SF1">
    <property type="entry name" value="MEMBRANE-BOUND ACYLTRANSFERASE YKRP-RELATED"/>
    <property type="match status" value="1"/>
</dbReference>
<feature type="transmembrane region" description="Helical" evidence="1">
    <location>
        <begin position="298"/>
        <end position="320"/>
    </location>
</feature>
<feature type="transmembrane region" description="Helical" evidence="1">
    <location>
        <begin position="37"/>
        <end position="60"/>
    </location>
</feature>
<reference evidence="3" key="1">
    <citation type="submission" date="2020-05" db="EMBL/GenBank/DDBJ databases">
        <authorList>
            <person name="Chiriac C."/>
            <person name="Salcher M."/>
            <person name="Ghai R."/>
            <person name="Kavagutti S V."/>
        </authorList>
    </citation>
    <scope>NUCLEOTIDE SEQUENCE</scope>
</reference>
<evidence type="ECO:0000256" key="1">
    <source>
        <dbReference type="SAM" id="Phobius"/>
    </source>
</evidence>
<name>A0A6J6DZS8_9ZZZZ</name>
<dbReference type="InterPro" id="IPR002656">
    <property type="entry name" value="Acyl_transf_3_dom"/>
</dbReference>
<evidence type="ECO:0000313" key="3">
    <source>
        <dbReference type="EMBL" id="CAB4568549.1"/>
    </source>
</evidence>
<feature type="domain" description="Acyltransferase 3" evidence="2">
    <location>
        <begin position="9"/>
        <end position="316"/>
    </location>
</feature>
<evidence type="ECO:0000259" key="2">
    <source>
        <dbReference type="Pfam" id="PF01757"/>
    </source>
</evidence>
<feature type="transmembrane region" description="Helical" evidence="1">
    <location>
        <begin position="241"/>
        <end position="258"/>
    </location>
</feature>
<feature type="transmembrane region" description="Helical" evidence="1">
    <location>
        <begin position="110"/>
        <end position="138"/>
    </location>
</feature>
<dbReference type="PANTHER" id="PTHR37312">
    <property type="entry name" value="MEMBRANE-BOUND ACYLTRANSFERASE YKRP-RELATED"/>
    <property type="match status" value="1"/>
</dbReference>